<feature type="domain" description="YbaK/aminoacyl-tRNA synthetase-associated" evidence="1">
    <location>
        <begin position="125"/>
        <end position="251"/>
    </location>
</feature>
<name>A0A7S1FL94_9STRA</name>
<dbReference type="Gene3D" id="3.90.960.10">
    <property type="entry name" value="YbaK/aminoacyl-tRNA synthetase-associated domain"/>
    <property type="match status" value="1"/>
</dbReference>
<dbReference type="CDD" id="cd04332">
    <property type="entry name" value="YbaK_like"/>
    <property type="match status" value="1"/>
</dbReference>
<dbReference type="Pfam" id="PF04073">
    <property type="entry name" value="tRNA_edit"/>
    <property type="match status" value="1"/>
</dbReference>
<evidence type="ECO:0000313" key="2">
    <source>
        <dbReference type="EMBL" id="CAD8872929.1"/>
    </source>
</evidence>
<dbReference type="PANTHER" id="PTHR30411">
    <property type="entry name" value="CYTOPLASMIC PROTEIN"/>
    <property type="match status" value="1"/>
</dbReference>
<dbReference type="GO" id="GO:0002161">
    <property type="term" value="F:aminoacyl-tRNA deacylase activity"/>
    <property type="evidence" value="ECO:0007669"/>
    <property type="project" value="InterPro"/>
</dbReference>
<dbReference type="PANTHER" id="PTHR30411:SF4">
    <property type="entry name" value="YBAK_AMINOACYL-TRNA SYNTHETASE-ASSOCIATED DOMAIN-CONTAINING PROTEIN"/>
    <property type="match status" value="1"/>
</dbReference>
<organism evidence="2">
    <name type="scientific">Corethron hystrix</name>
    <dbReference type="NCBI Taxonomy" id="216773"/>
    <lineage>
        <taxon>Eukaryota</taxon>
        <taxon>Sar</taxon>
        <taxon>Stramenopiles</taxon>
        <taxon>Ochrophyta</taxon>
        <taxon>Bacillariophyta</taxon>
        <taxon>Coscinodiscophyceae</taxon>
        <taxon>Corethrophycidae</taxon>
        <taxon>Corethrales</taxon>
        <taxon>Corethraceae</taxon>
        <taxon>Corethron</taxon>
    </lineage>
</organism>
<protein>
    <recommendedName>
        <fullName evidence="1">YbaK/aminoacyl-tRNA synthetase-associated domain-containing protein</fullName>
    </recommendedName>
</protein>
<gene>
    <name evidence="2" type="ORF">CHYS00102_LOCUS87</name>
</gene>
<dbReference type="SUPFAM" id="SSF55826">
    <property type="entry name" value="YbaK/ProRS associated domain"/>
    <property type="match status" value="1"/>
</dbReference>
<dbReference type="AlphaFoldDB" id="A0A7S1FL94"/>
<proteinExistence type="predicted"/>
<accession>A0A7S1FL94</accession>
<evidence type="ECO:0000259" key="1">
    <source>
        <dbReference type="Pfam" id="PF04073"/>
    </source>
</evidence>
<dbReference type="InterPro" id="IPR007214">
    <property type="entry name" value="YbaK/aa-tRNA-synth-assoc-dom"/>
</dbReference>
<reference evidence="2" key="1">
    <citation type="submission" date="2021-01" db="EMBL/GenBank/DDBJ databases">
        <authorList>
            <person name="Corre E."/>
            <person name="Pelletier E."/>
            <person name="Niang G."/>
            <person name="Scheremetjew M."/>
            <person name="Finn R."/>
            <person name="Kale V."/>
            <person name="Holt S."/>
            <person name="Cochrane G."/>
            <person name="Meng A."/>
            <person name="Brown T."/>
            <person name="Cohen L."/>
        </authorList>
    </citation>
    <scope>NUCLEOTIDE SEQUENCE</scope>
    <source>
        <strain evidence="2">308</strain>
    </source>
</reference>
<dbReference type="InterPro" id="IPR036754">
    <property type="entry name" value="YbaK/aa-tRNA-synt-asso_dom_sf"/>
</dbReference>
<dbReference type="EMBL" id="HBFR01000159">
    <property type="protein sequence ID" value="CAD8872929.1"/>
    <property type="molecule type" value="Transcribed_RNA"/>
</dbReference>
<sequence length="266" mass="29187">MTIEPLSLDENAAGIKYFVRRRNFPAPILGSTKPLSIEKDKDQAAALLSLARRLDRIESALVANDASLSVAPGALPVWDDPHVRRAASAVDSALCYSAVWRWVSTDYYGLDLEERAAVLGAYGTDQLCKSMLMENRAYCGEGSALDRTNARFYLVVLQYTAAIDGKKLESEVRALRGLRERLDPSKFNFQVASEEDNGYCTGYPHNAVTPFGIDPSVPIIFASAIMQTVPNFVWMGGGHQHLKLGIAVNDFICATDAIVIDVTKLR</sequence>